<gene>
    <name evidence="2" type="ORF">OHM77_12050</name>
</gene>
<sequence length="63" mass="6921">MLLLRVVGILTAIAIGAGIAAFLFTGDRRYLRLSGRIVRYAIVFVLAVLALFLLERGVVMLPF</sequence>
<protein>
    <submittedName>
        <fullName evidence="2">Uncharacterized protein</fullName>
    </submittedName>
</protein>
<proteinExistence type="predicted"/>
<dbReference type="Proteomes" id="UP001234916">
    <property type="component" value="Chromosome"/>
</dbReference>
<keyword evidence="1" id="KW-1133">Transmembrane helix</keyword>
<accession>A0AA49FL16</accession>
<reference evidence="2" key="1">
    <citation type="journal article" date="2023" name="Nat. Microbiol.">
        <title>Enrichment and characterization of a nitric oxide-reducing microbial community in a continuous bioreactor.</title>
        <authorList>
            <person name="Garrido-Amador P."/>
            <person name="Stortenbeker N."/>
            <person name="Wessels H.J.C.T."/>
            <person name="Speth D.R."/>
            <person name="Garcia-Heredia I."/>
            <person name="Kartal B."/>
        </authorList>
    </citation>
    <scope>NUCLEOTIDE SEQUENCE</scope>
    <source>
        <strain evidence="2">MAG1</strain>
    </source>
</reference>
<evidence type="ECO:0000256" key="1">
    <source>
        <dbReference type="SAM" id="Phobius"/>
    </source>
</evidence>
<name>A0AA49FL16_9PROT</name>
<dbReference type="AlphaFoldDB" id="A0AA49FL16"/>
<keyword evidence="1" id="KW-0472">Membrane</keyword>
<feature type="transmembrane region" description="Helical" evidence="1">
    <location>
        <begin position="6"/>
        <end position="25"/>
    </location>
</feature>
<evidence type="ECO:0000313" key="2">
    <source>
        <dbReference type="EMBL" id="WIM05402.1"/>
    </source>
</evidence>
<dbReference type="KEGG" id="npv:OHM77_12050"/>
<keyword evidence="1" id="KW-0812">Transmembrane</keyword>
<feature type="transmembrane region" description="Helical" evidence="1">
    <location>
        <begin position="37"/>
        <end position="54"/>
    </location>
</feature>
<dbReference type="EMBL" id="CP107246">
    <property type="protein sequence ID" value="WIM05402.1"/>
    <property type="molecule type" value="Genomic_DNA"/>
</dbReference>
<organism evidence="2">
    <name type="scientific">Candidatus Nitricoxidivorans perseverans</name>
    <dbReference type="NCBI Taxonomy" id="2975601"/>
    <lineage>
        <taxon>Bacteria</taxon>
        <taxon>Pseudomonadati</taxon>
        <taxon>Pseudomonadota</taxon>
        <taxon>Betaproteobacteria</taxon>
        <taxon>Nitrosomonadales</taxon>
        <taxon>Sterolibacteriaceae</taxon>
        <taxon>Candidatus Nitricoxidivorans</taxon>
    </lineage>
</organism>